<reference evidence="1" key="2">
    <citation type="journal article" date="2015" name="Fish Shellfish Immunol.">
        <title>Early steps in the European eel (Anguilla anguilla)-Vibrio vulnificus interaction in the gills: Role of the RtxA13 toxin.</title>
        <authorList>
            <person name="Callol A."/>
            <person name="Pajuelo D."/>
            <person name="Ebbesson L."/>
            <person name="Teles M."/>
            <person name="MacKenzie S."/>
            <person name="Amaro C."/>
        </authorList>
    </citation>
    <scope>NUCLEOTIDE SEQUENCE</scope>
</reference>
<evidence type="ECO:0000313" key="1">
    <source>
        <dbReference type="EMBL" id="JAH61609.1"/>
    </source>
</evidence>
<name>A0A0E9U6R5_ANGAN</name>
<reference evidence="1" key="1">
    <citation type="submission" date="2014-11" db="EMBL/GenBank/DDBJ databases">
        <authorList>
            <person name="Amaro Gonzalez C."/>
        </authorList>
    </citation>
    <scope>NUCLEOTIDE SEQUENCE</scope>
</reference>
<dbReference type="AlphaFoldDB" id="A0A0E9U6R5"/>
<sequence>MKHLSQFKRLEIAGERTTGGLHCVDILYTIFH</sequence>
<dbReference type="EMBL" id="GBXM01046968">
    <property type="protein sequence ID" value="JAH61609.1"/>
    <property type="molecule type" value="Transcribed_RNA"/>
</dbReference>
<accession>A0A0E9U6R5</accession>
<proteinExistence type="predicted"/>
<organism evidence="1">
    <name type="scientific">Anguilla anguilla</name>
    <name type="common">European freshwater eel</name>
    <name type="synonym">Muraena anguilla</name>
    <dbReference type="NCBI Taxonomy" id="7936"/>
    <lineage>
        <taxon>Eukaryota</taxon>
        <taxon>Metazoa</taxon>
        <taxon>Chordata</taxon>
        <taxon>Craniata</taxon>
        <taxon>Vertebrata</taxon>
        <taxon>Euteleostomi</taxon>
        <taxon>Actinopterygii</taxon>
        <taxon>Neopterygii</taxon>
        <taxon>Teleostei</taxon>
        <taxon>Anguilliformes</taxon>
        <taxon>Anguillidae</taxon>
        <taxon>Anguilla</taxon>
    </lineage>
</organism>
<protein>
    <submittedName>
        <fullName evidence="1">Uncharacterized protein</fullName>
    </submittedName>
</protein>